<dbReference type="InterPro" id="IPR013365">
    <property type="entry name" value="Dot_Icm_IcmQ"/>
</dbReference>
<organism evidence="2 3">
    <name type="scientific">Aquicella siphonis</name>
    <dbReference type="NCBI Taxonomy" id="254247"/>
    <lineage>
        <taxon>Bacteria</taxon>
        <taxon>Pseudomonadati</taxon>
        <taxon>Pseudomonadota</taxon>
        <taxon>Gammaproteobacteria</taxon>
        <taxon>Legionellales</taxon>
        <taxon>Coxiellaceae</taxon>
        <taxon>Aquicella</taxon>
    </lineage>
</organism>
<name>A0A5E4PE74_9COXI</name>
<dbReference type="Gene3D" id="3.20.170.50">
    <property type="entry name" value="Dot/Icm secretion system IcmQ, C-terminal domain"/>
    <property type="match status" value="1"/>
</dbReference>
<dbReference type="Pfam" id="PF09475">
    <property type="entry name" value="Dot_icm_IcmQ"/>
    <property type="match status" value="1"/>
</dbReference>
<evidence type="ECO:0000256" key="1">
    <source>
        <dbReference type="SAM" id="Coils"/>
    </source>
</evidence>
<sequence>MSNSEKELKDQIQKLVLDSIQLDKELREKYQIGDKFRFIHDRLDALRVRIEEDLKEMAQEIEKKISRLAEDETTVYVYLFNAQGLAFPTWQKMVNPSVFYEYSVNRPLYADKTQIESFIRSRSNKAQHGYISVVIKKSDILPVPEGTEQPKDPVGSPLIKIREGSLKFNRMLSFTYQGSDYVVNEAGQLVKKQSE</sequence>
<evidence type="ECO:0008006" key="4">
    <source>
        <dbReference type="Google" id="ProtNLM"/>
    </source>
</evidence>
<evidence type="ECO:0000313" key="2">
    <source>
        <dbReference type="EMBL" id="VVC75124.1"/>
    </source>
</evidence>
<gene>
    <name evidence="2" type="ORF">AQUSIP_04000</name>
</gene>
<dbReference type="RefSeq" id="WP_148338141.1">
    <property type="nucleotide sequence ID" value="NZ_LR699119.1"/>
</dbReference>
<dbReference type="AlphaFoldDB" id="A0A5E4PE74"/>
<dbReference type="OrthoDB" id="5645338at2"/>
<dbReference type="Proteomes" id="UP000324194">
    <property type="component" value="Chromosome 1"/>
</dbReference>
<protein>
    <recommendedName>
        <fullName evidence="4">Dot/Icm secretion system protein IcmQ</fullName>
    </recommendedName>
</protein>
<evidence type="ECO:0000313" key="3">
    <source>
        <dbReference type="Proteomes" id="UP000324194"/>
    </source>
</evidence>
<keyword evidence="1" id="KW-0175">Coiled coil</keyword>
<dbReference type="EMBL" id="LR699119">
    <property type="protein sequence ID" value="VVC75124.1"/>
    <property type="molecule type" value="Genomic_DNA"/>
</dbReference>
<keyword evidence="3" id="KW-1185">Reference proteome</keyword>
<feature type="coiled-coil region" evidence="1">
    <location>
        <begin position="40"/>
        <end position="74"/>
    </location>
</feature>
<reference evidence="2 3" key="1">
    <citation type="submission" date="2019-08" db="EMBL/GenBank/DDBJ databases">
        <authorList>
            <person name="Guy L."/>
        </authorList>
    </citation>
    <scope>NUCLEOTIDE SEQUENCE [LARGE SCALE GENOMIC DNA]</scope>
    <source>
        <strain evidence="2 3">SGT-108</strain>
    </source>
</reference>
<dbReference type="InterPro" id="IPR043089">
    <property type="entry name" value="Dot_Icm_IcmQ_C"/>
</dbReference>
<dbReference type="KEGG" id="asip:AQUSIP_04000"/>
<accession>A0A5E4PE74</accession>
<proteinExistence type="predicted"/>